<proteinExistence type="predicted"/>
<keyword evidence="2" id="KW-1185">Reference proteome</keyword>
<dbReference type="AlphaFoldDB" id="A0A1H1JIP7"/>
<gene>
    <name evidence="1" type="ORF">SAMN05443245_6503</name>
</gene>
<organism evidence="1 2">
    <name type="scientific">Paraburkholderia fungorum</name>
    <dbReference type="NCBI Taxonomy" id="134537"/>
    <lineage>
        <taxon>Bacteria</taxon>
        <taxon>Pseudomonadati</taxon>
        <taxon>Pseudomonadota</taxon>
        <taxon>Betaproteobacteria</taxon>
        <taxon>Burkholderiales</taxon>
        <taxon>Burkholderiaceae</taxon>
        <taxon>Paraburkholderia</taxon>
    </lineage>
</organism>
<name>A0A1H1JIP7_9BURK</name>
<reference evidence="2" key="1">
    <citation type="submission" date="2016-10" db="EMBL/GenBank/DDBJ databases">
        <authorList>
            <person name="Varghese N."/>
        </authorList>
    </citation>
    <scope>NUCLEOTIDE SEQUENCE [LARGE SCALE GENOMIC DNA]</scope>
    <source>
        <strain evidence="2">GAS106B</strain>
    </source>
</reference>
<evidence type="ECO:0000313" key="1">
    <source>
        <dbReference type="EMBL" id="SDR49792.1"/>
    </source>
</evidence>
<dbReference type="Pfam" id="PF22397">
    <property type="entry name" value="NADAR-DarT1"/>
    <property type="match status" value="1"/>
</dbReference>
<protein>
    <submittedName>
        <fullName evidence="1">Uncharacterized protein</fullName>
    </submittedName>
</protein>
<accession>A0A1H1JIP7</accession>
<evidence type="ECO:0000313" key="2">
    <source>
        <dbReference type="Proteomes" id="UP000183487"/>
    </source>
</evidence>
<dbReference type="OrthoDB" id="3255715at2"/>
<dbReference type="Proteomes" id="UP000183487">
    <property type="component" value="Unassembled WGS sequence"/>
</dbReference>
<dbReference type="EMBL" id="FNKP01000003">
    <property type="protein sequence ID" value="SDR49792.1"/>
    <property type="molecule type" value="Genomic_DNA"/>
</dbReference>
<dbReference type="InterPro" id="IPR053913">
    <property type="entry name" value="NADAR-DarT1"/>
</dbReference>
<dbReference type="RefSeq" id="WP_074771680.1">
    <property type="nucleotide sequence ID" value="NZ_FNKP01000003.1"/>
</dbReference>
<sequence length="233" mass="26178">MAKRPVFIPELDGPILVRTEQVEFEWFAGLAITQKQRSIDALHANALERFGLGAILEVSTRSRAALGSRLSAFNLMLTTDAHPKRLSVECAFQGSKVFERGGPYRDLYDMTSRDAKRDIRLQESGRLTGFRLGQIDWPLEPRTAFYDWLYLAALLEHDDLRDEIAGYQAFTDIEFNPERSINCQAYTVALYASLAARGQLDAVVKGRDAYLALVGERPISQATLNTVQQSSLF</sequence>